<evidence type="ECO:0000256" key="6">
    <source>
        <dbReference type="ARBA" id="ARBA00022777"/>
    </source>
</evidence>
<dbReference type="InterPro" id="IPR050482">
    <property type="entry name" value="Sensor_HK_TwoCompSys"/>
</dbReference>
<keyword evidence="8" id="KW-0902">Two-component regulatory system</keyword>
<keyword evidence="6 11" id="KW-0418">Kinase</keyword>
<dbReference type="GO" id="GO:0046983">
    <property type="term" value="F:protein dimerization activity"/>
    <property type="evidence" value="ECO:0007669"/>
    <property type="project" value="InterPro"/>
</dbReference>
<feature type="domain" description="Signal transduction histidine kinase subgroup 3 dimerisation and phosphoacceptor" evidence="10">
    <location>
        <begin position="250"/>
        <end position="313"/>
    </location>
</feature>
<feature type="transmembrane region" description="Helical" evidence="9">
    <location>
        <begin position="160"/>
        <end position="181"/>
    </location>
</feature>
<comment type="catalytic activity">
    <reaction evidence="1">
        <text>ATP + protein L-histidine = ADP + protein N-phospho-L-histidine.</text>
        <dbReference type="EC" id="2.7.13.3"/>
    </reaction>
</comment>
<dbReference type="RefSeq" id="WP_229925396.1">
    <property type="nucleotide sequence ID" value="NZ_BNBT01000009.1"/>
</dbReference>
<comment type="caution">
    <text evidence="11">The sequence shown here is derived from an EMBL/GenBank/DDBJ whole genome shotgun (WGS) entry which is preliminary data.</text>
</comment>
<feature type="transmembrane region" description="Helical" evidence="9">
    <location>
        <begin position="81"/>
        <end position="102"/>
    </location>
</feature>
<feature type="transmembrane region" description="Helical" evidence="9">
    <location>
        <begin position="201"/>
        <end position="224"/>
    </location>
</feature>
<dbReference type="SUPFAM" id="SSF55874">
    <property type="entry name" value="ATPase domain of HSP90 chaperone/DNA topoisomerase II/histidine kinase"/>
    <property type="match status" value="1"/>
</dbReference>
<keyword evidence="9" id="KW-0812">Transmembrane</keyword>
<reference evidence="11" key="2">
    <citation type="submission" date="2020-09" db="EMBL/GenBank/DDBJ databases">
        <authorList>
            <person name="Sun Q."/>
            <person name="Ohkuma M."/>
        </authorList>
    </citation>
    <scope>NUCLEOTIDE SEQUENCE</scope>
    <source>
        <strain evidence="11">JCM 4784</strain>
    </source>
</reference>
<evidence type="ECO:0000256" key="9">
    <source>
        <dbReference type="SAM" id="Phobius"/>
    </source>
</evidence>
<dbReference type="CDD" id="cd16917">
    <property type="entry name" value="HATPase_UhpB-NarQ-NarX-like"/>
    <property type="match status" value="1"/>
</dbReference>
<keyword evidence="9" id="KW-1133">Transmembrane helix</keyword>
<evidence type="ECO:0000256" key="7">
    <source>
        <dbReference type="ARBA" id="ARBA00022840"/>
    </source>
</evidence>
<evidence type="ECO:0000256" key="2">
    <source>
        <dbReference type="ARBA" id="ARBA00012438"/>
    </source>
</evidence>
<evidence type="ECO:0000256" key="1">
    <source>
        <dbReference type="ARBA" id="ARBA00000085"/>
    </source>
</evidence>
<dbReference type="Gene3D" id="1.20.5.1930">
    <property type="match status" value="1"/>
</dbReference>
<keyword evidence="5" id="KW-0547">Nucleotide-binding</keyword>
<dbReference type="PANTHER" id="PTHR24421">
    <property type="entry name" value="NITRATE/NITRITE SENSOR PROTEIN NARX-RELATED"/>
    <property type="match status" value="1"/>
</dbReference>
<dbReference type="InterPro" id="IPR036890">
    <property type="entry name" value="HATPase_C_sf"/>
</dbReference>
<dbReference type="EC" id="2.7.13.3" evidence="2"/>
<proteinExistence type="predicted"/>
<evidence type="ECO:0000256" key="4">
    <source>
        <dbReference type="ARBA" id="ARBA00022679"/>
    </source>
</evidence>
<dbReference type="Pfam" id="PF07730">
    <property type="entry name" value="HisKA_3"/>
    <property type="match status" value="1"/>
</dbReference>
<dbReference type="AlphaFoldDB" id="A0A918ZA59"/>
<keyword evidence="9" id="KW-0472">Membrane</keyword>
<sequence>MSRFPRLSARVVRMSRFPRPPARVVRRARSPHPPARVITYTRWLRPLARAVTYTRWLHLLIAATVVLASGAVYGITDATAADWGLIMLLPVPLVAAAAMVPAMRRAEGLQARLMLFPGSHARVEPDAADGDPGISVAPSASWRDRGRTALWLVLRLEAGWLMGVATTQLIGYALALLGAASEPSGDDGLVLPRPGLGAWDAALVPLPLLALLALVVASGALMAAAARNLLGPSPTERLAALEERTEQLLERNRIARELHDSIGHALTVAVVQAGAARAAADREFTDRALEAIEETGRDALEDLERVLRVLREDGRPARQRPTLADAARLLDSARASGATVDAEVTGAVDRLPGPVSREGYRMLQEALTNVLRHAGPVPVRVRVAARDSRLVIDVRNALPAARATAGRGGSGLRGIRERAVLLGGRAGAGPCDGEWRVRAELPLR</sequence>
<dbReference type="GO" id="GO:0016020">
    <property type="term" value="C:membrane"/>
    <property type="evidence" value="ECO:0007669"/>
    <property type="project" value="InterPro"/>
</dbReference>
<dbReference type="Gene3D" id="3.30.565.10">
    <property type="entry name" value="Histidine kinase-like ATPase, C-terminal domain"/>
    <property type="match status" value="1"/>
</dbReference>
<dbReference type="InterPro" id="IPR011712">
    <property type="entry name" value="Sig_transdc_His_kin_sub3_dim/P"/>
</dbReference>
<dbReference type="PANTHER" id="PTHR24421:SF10">
    <property type="entry name" value="NITRATE_NITRITE SENSOR PROTEIN NARQ"/>
    <property type="match status" value="1"/>
</dbReference>
<name>A0A918ZA59_9ACTN</name>
<keyword evidence="4" id="KW-0808">Transferase</keyword>
<evidence type="ECO:0000256" key="3">
    <source>
        <dbReference type="ARBA" id="ARBA00022553"/>
    </source>
</evidence>
<evidence type="ECO:0000256" key="5">
    <source>
        <dbReference type="ARBA" id="ARBA00022741"/>
    </source>
</evidence>
<evidence type="ECO:0000313" key="11">
    <source>
        <dbReference type="EMBL" id="GHE43198.1"/>
    </source>
</evidence>
<keyword evidence="7" id="KW-0067">ATP-binding</keyword>
<dbReference type="GO" id="GO:0005524">
    <property type="term" value="F:ATP binding"/>
    <property type="evidence" value="ECO:0007669"/>
    <property type="project" value="UniProtKB-KW"/>
</dbReference>
<organism evidence="11 12">
    <name type="scientific">Streptomyces longispororuber</name>
    <dbReference type="NCBI Taxonomy" id="68230"/>
    <lineage>
        <taxon>Bacteria</taxon>
        <taxon>Bacillati</taxon>
        <taxon>Actinomycetota</taxon>
        <taxon>Actinomycetes</taxon>
        <taxon>Kitasatosporales</taxon>
        <taxon>Streptomycetaceae</taxon>
        <taxon>Streptomyces</taxon>
    </lineage>
</organism>
<dbReference type="EMBL" id="BNBT01000009">
    <property type="protein sequence ID" value="GHE43198.1"/>
    <property type="molecule type" value="Genomic_DNA"/>
</dbReference>
<gene>
    <name evidence="11" type="ORF">GCM10018785_11100</name>
</gene>
<dbReference type="Proteomes" id="UP000608024">
    <property type="component" value="Unassembled WGS sequence"/>
</dbReference>
<evidence type="ECO:0000259" key="10">
    <source>
        <dbReference type="Pfam" id="PF07730"/>
    </source>
</evidence>
<feature type="transmembrane region" description="Helical" evidence="9">
    <location>
        <begin position="56"/>
        <end position="75"/>
    </location>
</feature>
<evidence type="ECO:0000313" key="12">
    <source>
        <dbReference type="Proteomes" id="UP000608024"/>
    </source>
</evidence>
<evidence type="ECO:0000256" key="8">
    <source>
        <dbReference type="ARBA" id="ARBA00023012"/>
    </source>
</evidence>
<keyword evidence="12" id="KW-1185">Reference proteome</keyword>
<dbReference type="GO" id="GO:0000155">
    <property type="term" value="F:phosphorelay sensor kinase activity"/>
    <property type="evidence" value="ECO:0007669"/>
    <property type="project" value="InterPro"/>
</dbReference>
<keyword evidence="3" id="KW-0597">Phosphoprotein</keyword>
<reference evidence="11" key="1">
    <citation type="journal article" date="2014" name="Int. J. Syst. Evol. Microbiol.">
        <title>Complete genome sequence of Corynebacterium casei LMG S-19264T (=DSM 44701T), isolated from a smear-ripened cheese.</title>
        <authorList>
            <consortium name="US DOE Joint Genome Institute (JGI-PGF)"/>
            <person name="Walter F."/>
            <person name="Albersmeier A."/>
            <person name="Kalinowski J."/>
            <person name="Ruckert C."/>
        </authorList>
    </citation>
    <scope>NUCLEOTIDE SEQUENCE</scope>
    <source>
        <strain evidence="11">JCM 4784</strain>
    </source>
</reference>
<accession>A0A918ZA59</accession>
<protein>
    <recommendedName>
        <fullName evidence="2">histidine kinase</fullName>
        <ecNumber evidence="2">2.7.13.3</ecNumber>
    </recommendedName>
</protein>